<feature type="transmembrane region" description="Helical" evidence="2">
    <location>
        <begin position="227"/>
        <end position="246"/>
    </location>
</feature>
<feature type="region of interest" description="Disordered" evidence="1">
    <location>
        <begin position="659"/>
        <end position="729"/>
    </location>
</feature>
<evidence type="ECO:0000313" key="3">
    <source>
        <dbReference type="EMBL" id="SPO42734.1"/>
    </source>
</evidence>
<sequence length="729" mass="77343">MAPQSWARSTAPLLAIRSTDPDTTFQGHDSTDIANALAAHAHNMAEIAKESAASSDVGAASFQGHDSADVANAIQNYVVNHQDEPWPQKFTQPGQSAAGVQQTAVDLAAGVHAVTASSDSAVFSLSGHVHDQYWMSILLCIVWIVLGLFMLFFGWASFFWGCNVGTKRSRIDDKATKSRRSSFLFAGTPLAGGIGGVVVGFLFFSFLTTVITSTICITQAKSVSSTSFFVIWLIPGLLGAALAGHWSLLSRAFTGLLAGACFTLIVTAMFGIHTLIIRAIFISVCTSLITAPLLLPRRSAIHFHLLNICASLIGVVTFLDGVALFAPPRASSDSWIDLWVLLFALDGSASEASASKKWGTSAFKGFIAAAVLGAVVGFLFEFVFHKHASEDPDMEWNNYLGSFTQRLESRQPADAEDRAGSFEPAPGVWQKLSRAFAPSGQPAAYGNISAAGDLEKSPLTNLPGAASRRQARRARSSKTRGGPAKFEALDKRHGDFDFDSDSDATEYDSDSSLRKLNPRSKAVSAKSMISRADADELADELRPLSASNDSKTDALRLPRPPSYRTNSSASGSGSTGSGLSGTTVNSSRDPSGVSSPAALSSPTRPSFSRHTTQSPPPPFPTAETQLSGSLNPSVPATPSLVNAITRIQAAQAQARAWYETQQEQTSSGLKSSLSDQKIAPSASKSAVETTSKDTQDATARAASPTVKPENADFQSWWGKEVKGHKKPSS</sequence>
<accession>A0A5C3FE88</accession>
<dbReference type="EMBL" id="OOIQ01000001">
    <property type="protein sequence ID" value="SPO42734.1"/>
    <property type="molecule type" value="Genomic_DNA"/>
</dbReference>
<organism evidence="3 4">
    <name type="scientific">Pseudozyma antarctica</name>
    <name type="common">Yeast</name>
    <name type="synonym">Candida antarctica</name>
    <dbReference type="NCBI Taxonomy" id="84753"/>
    <lineage>
        <taxon>Eukaryota</taxon>
        <taxon>Fungi</taxon>
        <taxon>Dikarya</taxon>
        <taxon>Basidiomycota</taxon>
        <taxon>Ustilaginomycotina</taxon>
        <taxon>Ustilaginomycetes</taxon>
        <taxon>Ustilaginales</taxon>
        <taxon>Ustilaginaceae</taxon>
        <taxon>Moesziomyces</taxon>
    </lineage>
</organism>
<dbReference type="AlphaFoldDB" id="A0A5C3FE88"/>
<feature type="compositionally biased region" description="Polar residues" evidence="1">
    <location>
        <begin position="622"/>
        <end position="634"/>
    </location>
</feature>
<feature type="region of interest" description="Disordered" evidence="1">
    <location>
        <begin position="456"/>
        <end position="528"/>
    </location>
</feature>
<feature type="compositionally biased region" description="Polar residues" evidence="1">
    <location>
        <begin position="588"/>
        <end position="613"/>
    </location>
</feature>
<keyword evidence="4" id="KW-1185">Reference proteome</keyword>
<feature type="compositionally biased region" description="Basic residues" evidence="1">
    <location>
        <begin position="469"/>
        <end position="478"/>
    </location>
</feature>
<dbReference type="OrthoDB" id="3364886at2759"/>
<feature type="transmembrane region" description="Helical" evidence="2">
    <location>
        <begin position="183"/>
        <end position="207"/>
    </location>
</feature>
<proteinExistence type="predicted"/>
<evidence type="ECO:0008006" key="5">
    <source>
        <dbReference type="Google" id="ProtNLM"/>
    </source>
</evidence>
<dbReference type="Proteomes" id="UP000325008">
    <property type="component" value="Unassembled WGS sequence"/>
</dbReference>
<name>A0A5C3FE88_PSEA2</name>
<comment type="caution">
    <text evidence="3">The sequence shown here is derived from an EMBL/GenBank/DDBJ whole genome shotgun (WGS) entry which is preliminary data.</text>
</comment>
<dbReference type="RefSeq" id="XP_014659498.1">
    <property type="nucleotide sequence ID" value="XM_014804012.1"/>
</dbReference>
<feature type="transmembrane region" description="Helical" evidence="2">
    <location>
        <begin position="133"/>
        <end position="162"/>
    </location>
</feature>
<reference evidence="3" key="1">
    <citation type="submission" date="2018-03" db="EMBL/GenBank/DDBJ databases">
        <authorList>
            <person name="Guldener U."/>
        </authorList>
    </citation>
    <scope>NUCLEOTIDE SEQUENCE [LARGE SCALE GENOMIC DNA]</scope>
    <source>
        <strain evidence="3">ATCC34888</strain>
    </source>
</reference>
<feature type="transmembrane region" description="Helical" evidence="2">
    <location>
        <begin position="303"/>
        <end position="326"/>
    </location>
</feature>
<evidence type="ECO:0000256" key="1">
    <source>
        <dbReference type="SAM" id="MobiDB-lite"/>
    </source>
</evidence>
<feature type="region of interest" description="Disordered" evidence="1">
    <location>
        <begin position="542"/>
        <end position="634"/>
    </location>
</feature>
<feature type="transmembrane region" description="Helical" evidence="2">
    <location>
        <begin position="366"/>
        <end position="384"/>
    </location>
</feature>
<feature type="compositionally biased region" description="Acidic residues" evidence="1">
    <location>
        <begin position="497"/>
        <end position="509"/>
    </location>
</feature>
<evidence type="ECO:0000256" key="2">
    <source>
        <dbReference type="SAM" id="Phobius"/>
    </source>
</evidence>
<evidence type="ECO:0000313" key="4">
    <source>
        <dbReference type="Proteomes" id="UP000325008"/>
    </source>
</evidence>
<keyword evidence="2" id="KW-0472">Membrane</keyword>
<keyword evidence="2" id="KW-0812">Transmembrane</keyword>
<feature type="compositionally biased region" description="Basic and acidic residues" evidence="1">
    <location>
        <begin position="487"/>
        <end position="496"/>
    </location>
</feature>
<feature type="compositionally biased region" description="Polar residues" evidence="1">
    <location>
        <begin position="659"/>
        <end position="675"/>
    </location>
</feature>
<protein>
    <recommendedName>
        <fullName evidence="5">DUF4203 domain-containing protein</fullName>
    </recommendedName>
</protein>
<gene>
    <name evidence="3" type="ORF">PSANT_00417</name>
</gene>
<keyword evidence="2" id="KW-1133">Transmembrane helix</keyword>